<evidence type="ECO:0000313" key="2">
    <source>
        <dbReference type="Proteomes" id="UP000239907"/>
    </source>
</evidence>
<comment type="caution">
    <text evidence="1">The sequence shown here is derived from an EMBL/GenBank/DDBJ whole genome shotgun (WGS) entry which is preliminary data.</text>
</comment>
<accession>A0A2S7U5X2</accession>
<dbReference type="AlphaFoldDB" id="A0A2S7U5X2"/>
<dbReference type="OrthoDB" id="194703at2"/>
<keyword evidence="2" id="KW-1185">Reference proteome</keyword>
<sequence>MESCNSLRGNEYSISGEIVENAQHDPNVGKFVFLRVDTGDQAISPDLPQSIGIMVPNSVKGPNLETKQNYTFVVDVKKEGSLVASSYTAR</sequence>
<gene>
    <name evidence="1" type="ORF">BSZ32_15320</name>
</gene>
<proteinExistence type="predicted"/>
<protein>
    <submittedName>
        <fullName evidence="1">Uncharacterized protein</fullName>
    </submittedName>
</protein>
<dbReference type="Proteomes" id="UP000239907">
    <property type="component" value="Unassembled WGS sequence"/>
</dbReference>
<name>A0A2S7U5X2_9BACT</name>
<dbReference type="RefSeq" id="WP_105044232.1">
    <property type="nucleotide sequence ID" value="NZ_MQWA01000001.1"/>
</dbReference>
<reference evidence="1 2" key="1">
    <citation type="submission" date="2016-12" db="EMBL/GenBank/DDBJ databases">
        <title>Study of bacterial adaptation to deep sea.</title>
        <authorList>
            <person name="Song J."/>
            <person name="Yoshizawa S."/>
            <person name="Kogure K."/>
        </authorList>
    </citation>
    <scope>NUCLEOTIDE SEQUENCE [LARGE SCALE GENOMIC DNA]</scope>
    <source>
        <strain evidence="1 2">SAORIC-165</strain>
    </source>
</reference>
<evidence type="ECO:0000313" key="1">
    <source>
        <dbReference type="EMBL" id="PQJ29722.1"/>
    </source>
</evidence>
<dbReference type="EMBL" id="MQWA01000001">
    <property type="protein sequence ID" value="PQJ29722.1"/>
    <property type="molecule type" value="Genomic_DNA"/>
</dbReference>
<organism evidence="1 2">
    <name type="scientific">Rubritalea profundi</name>
    <dbReference type="NCBI Taxonomy" id="1658618"/>
    <lineage>
        <taxon>Bacteria</taxon>
        <taxon>Pseudomonadati</taxon>
        <taxon>Verrucomicrobiota</taxon>
        <taxon>Verrucomicrobiia</taxon>
        <taxon>Verrucomicrobiales</taxon>
        <taxon>Rubritaleaceae</taxon>
        <taxon>Rubritalea</taxon>
    </lineage>
</organism>